<dbReference type="InterPro" id="IPR004332">
    <property type="entry name" value="Transposase_MuDR"/>
</dbReference>
<dbReference type="EMBL" id="JANJYJ010000003">
    <property type="protein sequence ID" value="KAK3222431.1"/>
    <property type="molecule type" value="Genomic_DNA"/>
</dbReference>
<keyword evidence="3" id="KW-1185">Reference proteome</keyword>
<proteinExistence type="predicted"/>
<accession>A0AAE0AQK7</accession>
<comment type="caution">
    <text evidence="2">The sequence shown here is derived from an EMBL/GenBank/DDBJ whole genome shotgun (WGS) entry which is preliminary data.</text>
</comment>
<sequence length="108" mass="12885">MALKQHFEFRIRRSSKARFQATCKDDNWSFRVHARKMDEGKYWRIRKIDKEHNCTIEGFQVRFRQANSSVIGELVSSKLRVNETALKPKDIMTEIQLHYGLHVQYTKA</sequence>
<feature type="domain" description="Transposase MuDR plant" evidence="1">
    <location>
        <begin position="2"/>
        <end position="41"/>
    </location>
</feature>
<organism evidence="2 3">
    <name type="scientific">Dipteronia sinensis</name>
    <dbReference type="NCBI Taxonomy" id="43782"/>
    <lineage>
        <taxon>Eukaryota</taxon>
        <taxon>Viridiplantae</taxon>
        <taxon>Streptophyta</taxon>
        <taxon>Embryophyta</taxon>
        <taxon>Tracheophyta</taxon>
        <taxon>Spermatophyta</taxon>
        <taxon>Magnoliopsida</taxon>
        <taxon>eudicotyledons</taxon>
        <taxon>Gunneridae</taxon>
        <taxon>Pentapetalae</taxon>
        <taxon>rosids</taxon>
        <taxon>malvids</taxon>
        <taxon>Sapindales</taxon>
        <taxon>Sapindaceae</taxon>
        <taxon>Hippocastanoideae</taxon>
        <taxon>Acereae</taxon>
        <taxon>Dipteronia</taxon>
    </lineage>
</organism>
<gene>
    <name evidence="2" type="ORF">Dsin_009456</name>
</gene>
<dbReference type="Proteomes" id="UP001281410">
    <property type="component" value="Unassembled WGS sequence"/>
</dbReference>
<evidence type="ECO:0000313" key="2">
    <source>
        <dbReference type="EMBL" id="KAK3222431.1"/>
    </source>
</evidence>
<dbReference type="Pfam" id="PF03108">
    <property type="entry name" value="DBD_Tnp_Mut"/>
    <property type="match status" value="1"/>
</dbReference>
<protein>
    <recommendedName>
        <fullName evidence="1">Transposase MuDR plant domain-containing protein</fullName>
    </recommendedName>
</protein>
<dbReference type="AlphaFoldDB" id="A0AAE0AQK7"/>
<evidence type="ECO:0000313" key="3">
    <source>
        <dbReference type="Proteomes" id="UP001281410"/>
    </source>
</evidence>
<evidence type="ECO:0000259" key="1">
    <source>
        <dbReference type="Pfam" id="PF03108"/>
    </source>
</evidence>
<name>A0AAE0AQK7_9ROSI</name>
<reference evidence="2" key="1">
    <citation type="journal article" date="2023" name="Plant J.">
        <title>Genome sequences and population genomics provide insights into the demographic history, inbreeding, and mutation load of two 'living fossil' tree species of Dipteronia.</title>
        <authorList>
            <person name="Feng Y."/>
            <person name="Comes H.P."/>
            <person name="Chen J."/>
            <person name="Zhu S."/>
            <person name="Lu R."/>
            <person name="Zhang X."/>
            <person name="Li P."/>
            <person name="Qiu J."/>
            <person name="Olsen K.M."/>
            <person name="Qiu Y."/>
        </authorList>
    </citation>
    <scope>NUCLEOTIDE SEQUENCE</scope>
    <source>
        <strain evidence="2">NBL</strain>
    </source>
</reference>